<evidence type="ECO:0000256" key="6">
    <source>
        <dbReference type="SAM" id="Phobius"/>
    </source>
</evidence>
<name>A0ABT9H5M0_9SPHN</name>
<accession>A0ABT9H5M0</accession>
<dbReference type="PANTHER" id="PTHR31851">
    <property type="entry name" value="FE(2+)/MN(2+) TRANSPORTER PCL1"/>
    <property type="match status" value="1"/>
</dbReference>
<feature type="transmembrane region" description="Helical" evidence="6">
    <location>
        <begin position="42"/>
        <end position="68"/>
    </location>
</feature>
<evidence type="ECO:0000256" key="3">
    <source>
        <dbReference type="ARBA" id="ARBA00022989"/>
    </source>
</evidence>
<proteinExistence type="predicted"/>
<dbReference type="Proteomes" id="UP001235664">
    <property type="component" value="Unassembled WGS sequence"/>
</dbReference>
<evidence type="ECO:0000313" key="8">
    <source>
        <dbReference type="Proteomes" id="UP001235664"/>
    </source>
</evidence>
<feature type="transmembrane region" description="Helical" evidence="6">
    <location>
        <begin position="226"/>
        <end position="248"/>
    </location>
</feature>
<evidence type="ECO:0000256" key="2">
    <source>
        <dbReference type="ARBA" id="ARBA00022692"/>
    </source>
</evidence>
<keyword evidence="4 6" id="KW-0472">Membrane</keyword>
<evidence type="ECO:0000256" key="1">
    <source>
        <dbReference type="ARBA" id="ARBA00004127"/>
    </source>
</evidence>
<keyword evidence="3 6" id="KW-1133">Transmembrane helix</keyword>
<gene>
    <name evidence="7" type="ORF">Q9K01_00730</name>
</gene>
<feature type="transmembrane region" description="Helical" evidence="6">
    <location>
        <begin position="192"/>
        <end position="214"/>
    </location>
</feature>
<dbReference type="InterPro" id="IPR008217">
    <property type="entry name" value="Ccc1_fam"/>
</dbReference>
<keyword evidence="2 6" id="KW-0812">Transmembrane</keyword>
<keyword evidence="8" id="KW-1185">Reference proteome</keyword>
<feature type="transmembrane region" description="Helical" evidence="6">
    <location>
        <begin position="163"/>
        <end position="186"/>
    </location>
</feature>
<organism evidence="7 8">
    <name type="scientific">Qipengyuania benthica</name>
    <dbReference type="NCBI Taxonomy" id="3067651"/>
    <lineage>
        <taxon>Bacteria</taxon>
        <taxon>Pseudomonadati</taxon>
        <taxon>Pseudomonadota</taxon>
        <taxon>Alphaproteobacteria</taxon>
        <taxon>Sphingomonadales</taxon>
        <taxon>Erythrobacteraceae</taxon>
        <taxon>Qipengyuania</taxon>
    </lineage>
</organism>
<sequence length="253" mass="26810">MISRTNRDLAKEHRPGRIRDRLERPRGESPLGDFMRGGVDGVITTFAVVAGSAGGGLAATTVIILGLANLVADGFSMGVSNYLGTRSRQQEVAQARADENWQLEANPEGERQEIREIFARKGLEGEALDQIVEVITSDKRVWVDTMMAEELKLSEISARPLRAALYTLVAFVLCGFVPLLPFVAGTGAFDRMFAISTGLAAATFFALGIGKGVVLGASPLRSGLQTLLIGSVAAVLAYAVGVGLRTLFGISSA</sequence>
<evidence type="ECO:0000256" key="4">
    <source>
        <dbReference type="ARBA" id="ARBA00023136"/>
    </source>
</evidence>
<comment type="caution">
    <text evidence="7">The sequence shown here is derived from an EMBL/GenBank/DDBJ whole genome shotgun (WGS) entry which is preliminary data.</text>
</comment>
<dbReference type="Pfam" id="PF01988">
    <property type="entry name" value="VIT1"/>
    <property type="match status" value="1"/>
</dbReference>
<evidence type="ECO:0000313" key="7">
    <source>
        <dbReference type="EMBL" id="MDP4538150.1"/>
    </source>
</evidence>
<dbReference type="RefSeq" id="WP_305928299.1">
    <property type="nucleotide sequence ID" value="NZ_JAVAIL010000001.1"/>
</dbReference>
<feature type="compositionally biased region" description="Basic and acidic residues" evidence="5">
    <location>
        <begin position="1"/>
        <end position="27"/>
    </location>
</feature>
<dbReference type="EMBL" id="JAVAIL010000001">
    <property type="protein sequence ID" value="MDP4538150.1"/>
    <property type="molecule type" value="Genomic_DNA"/>
</dbReference>
<feature type="region of interest" description="Disordered" evidence="5">
    <location>
        <begin position="1"/>
        <end position="32"/>
    </location>
</feature>
<comment type="subcellular location">
    <subcellularLocation>
        <location evidence="1">Endomembrane system</location>
        <topology evidence="1">Multi-pass membrane protein</topology>
    </subcellularLocation>
</comment>
<evidence type="ECO:0000256" key="5">
    <source>
        <dbReference type="SAM" id="MobiDB-lite"/>
    </source>
</evidence>
<reference evidence="7 8" key="1">
    <citation type="submission" date="2023-08" db="EMBL/GenBank/DDBJ databases">
        <title>genomic of DY56.</title>
        <authorList>
            <person name="Wang Y."/>
        </authorList>
    </citation>
    <scope>NUCLEOTIDE SEQUENCE [LARGE SCALE GENOMIC DNA]</scope>
    <source>
        <strain evidence="7 8">DY56-A-20</strain>
    </source>
</reference>
<protein>
    <submittedName>
        <fullName evidence="7">VIT1/CCC1 transporter family protein</fullName>
    </submittedName>
</protein>